<evidence type="ECO:0000256" key="1">
    <source>
        <dbReference type="SAM" id="MobiDB-lite"/>
    </source>
</evidence>
<reference evidence="3 4" key="1">
    <citation type="submission" date="2021-06" db="EMBL/GenBank/DDBJ databases">
        <authorList>
            <person name="Kallberg Y."/>
            <person name="Tangrot J."/>
            <person name="Rosling A."/>
        </authorList>
    </citation>
    <scope>NUCLEOTIDE SEQUENCE [LARGE SCALE GENOMIC DNA]</scope>
    <source>
        <strain evidence="3 4">120-4 pot B 10/14</strain>
    </source>
</reference>
<feature type="compositionally biased region" description="Low complexity" evidence="1">
    <location>
        <begin position="152"/>
        <end position="168"/>
    </location>
</feature>
<dbReference type="InterPro" id="IPR036936">
    <property type="entry name" value="CRIB_dom_sf"/>
</dbReference>
<feature type="compositionally biased region" description="Low complexity" evidence="1">
    <location>
        <begin position="10"/>
        <end position="19"/>
    </location>
</feature>
<sequence>MGGCVSFPQSKSLGISSSSLKQNQNKQGTRFHQGSPSENYNNVRRSKVLRRPKKINKGIIGLPSNFQHTGHIGIAEMRSGRVDPEKIKTQMAEVAAALRLEIVHSPSSAPSTPRSETKLLFTDAPNAFYSSVSSSPTSDSSFQQFHVKRKPTMSSISSPSSRSTTPMSLQQTTDPMAEVIAAMKMPIDGNFNDYNKYNSDAVNSGALKVA</sequence>
<gene>
    <name evidence="3" type="ORF">GMARGA_LOCUS17315</name>
</gene>
<keyword evidence="4" id="KW-1185">Reference proteome</keyword>
<name>A0ABN7VFD0_GIGMA</name>
<dbReference type="Proteomes" id="UP000789901">
    <property type="component" value="Unassembled WGS sequence"/>
</dbReference>
<proteinExistence type="predicted"/>
<evidence type="ECO:0000313" key="4">
    <source>
        <dbReference type="Proteomes" id="UP000789901"/>
    </source>
</evidence>
<feature type="compositionally biased region" description="Low complexity" evidence="1">
    <location>
        <begin position="131"/>
        <end position="141"/>
    </location>
</feature>
<feature type="compositionally biased region" description="Polar residues" evidence="1">
    <location>
        <begin position="20"/>
        <end position="43"/>
    </location>
</feature>
<evidence type="ECO:0000259" key="2">
    <source>
        <dbReference type="PROSITE" id="PS50108"/>
    </source>
</evidence>
<feature type="domain" description="CRIB" evidence="2">
    <location>
        <begin position="60"/>
        <end position="73"/>
    </location>
</feature>
<comment type="caution">
    <text evidence="3">The sequence shown here is derived from an EMBL/GenBank/DDBJ whole genome shotgun (WGS) entry which is preliminary data.</text>
</comment>
<protein>
    <submittedName>
        <fullName evidence="3">13747_t:CDS:1</fullName>
    </submittedName>
</protein>
<dbReference type="PROSITE" id="PS50108">
    <property type="entry name" value="CRIB"/>
    <property type="match status" value="1"/>
</dbReference>
<feature type="region of interest" description="Disordered" evidence="1">
    <location>
        <begin position="1"/>
        <end position="52"/>
    </location>
</feature>
<dbReference type="Gene3D" id="3.90.810.10">
    <property type="entry name" value="CRIB domain"/>
    <property type="match status" value="1"/>
</dbReference>
<accession>A0ABN7VFD0</accession>
<evidence type="ECO:0000313" key="3">
    <source>
        <dbReference type="EMBL" id="CAG8759536.1"/>
    </source>
</evidence>
<feature type="region of interest" description="Disordered" evidence="1">
    <location>
        <begin position="131"/>
        <end position="171"/>
    </location>
</feature>
<organism evidence="3 4">
    <name type="scientific">Gigaspora margarita</name>
    <dbReference type="NCBI Taxonomy" id="4874"/>
    <lineage>
        <taxon>Eukaryota</taxon>
        <taxon>Fungi</taxon>
        <taxon>Fungi incertae sedis</taxon>
        <taxon>Mucoromycota</taxon>
        <taxon>Glomeromycotina</taxon>
        <taxon>Glomeromycetes</taxon>
        <taxon>Diversisporales</taxon>
        <taxon>Gigasporaceae</taxon>
        <taxon>Gigaspora</taxon>
    </lineage>
</organism>
<dbReference type="EMBL" id="CAJVQB010013033">
    <property type="protein sequence ID" value="CAG8759536.1"/>
    <property type="molecule type" value="Genomic_DNA"/>
</dbReference>
<dbReference type="InterPro" id="IPR000095">
    <property type="entry name" value="CRIB_dom"/>
</dbReference>